<gene>
    <name evidence="2" type="ORF">BUZ57_10745</name>
</gene>
<protein>
    <submittedName>
        <fullName evidence="2">DNA-binding protein</fullName>
    </submittedName>
</protein>
<dbReference type="RefSeq" id="WP_119635772.1">
    <property type="nucleotide sequence ID" value="NZ_QXVO01000042.1"/>
</dbReference>
<keyword evidence="2" id="KW-0238">DNA-binding</keyword>
<feature type="domain" description="Homeodomain phBC6A51-type" evidence="1">
    <location>
        <begin position="15"/>
        <end position="116"/>
    </location>
</feature>
<evidence type="ECO:0000259" key="1">
    <source>
        <dbReference type="Pfam" id="PF13022"/>
    </source>
</evidence>
<dbReference type="SUPFAM" id="SSF88659">
    <property type="entry name" value="Sigma3 and sigma4 domains of RNA polymerase sigma factors"/>
    <property type="match status" value="1"/>
</dbReference>
<accession>A0A418JGQ3</accession>
<dbReference type="InterPro" id="IPR024978">
    <property type="entry name" value="Homeodomain_phBC6A51-type"/>
</dbReference>
<dbReference type="GO" id="GO:0003677">
    <property type="term" value="F:DNA binding"/>
    <property type="evidence" value="ECO:0007669"/>
    <property type="project" value="UniProtKB-KW"/>
</dbReference>
<sequence>MNMQHGANFYEDYLKLSKKQRQYIELKCETDLTDKEIAKIINIHNTNISKWKNKKKFMDGFAAYHSIYLSTKVPKAIKTLMNSLNARSEKVRLEAAQDIMDRTGHRIDLSKKEIELNGSIQFVDDLGSFDNDGKENNI</sequence>
<dbReference type="Gene3D" id="1.10.10.60">
    <property type="entry name" value="Homeodomain-like"/>
    <property type="match status" value="1"/>
</dbReference>
<organism evidence="2 3">
    <name type="scientific">Staphylococcus hyicus</name>
    <dbReference type="NCBI Taxonomy" id="1284"/>
    <lineage>
        <taxon>Bacteria</taxon>
        <taxon>Bacillati</taxon>
        <taxon>Bacillota</taxon>
        <taxon>Bacilli</taxon>
        <taxon>Bacillales</taxon>
        <taxon>Staphylococcaceae</taxon>
        <taxon>Staphylococcus</taxon>
    </lineage>
</organism>
<dbReference type="InterPro" id="IPR013324">
    <property type="entry name" value="RNA_pol_sigma_r3/r4-like"/>
</dbReference>
<comment type="caution">
    <text evidence="2">The sequence shown here is derived from an EMBL/GenBank/DDBJ whole genome shotgun (WGS) entry which is preliminary data.</text>
</comment>
<dbReference type="Pfam" id="PF13022">
    <property type="entry name" value="HTH_Tnp_1_2"/>
    <property type="match status" value="1"/>
</dbReference>
<dbReference type="Proteomes" id="UP000285625">
    <property type="component" value="Unassembled WGS sequence"/>
</dbReference>
<reference evidence="2 3" key="1">
    <citation type="journal article" date="2016" name="Front. Microbiol.">
        <title>Comprehensive Phylogenetic Analysis of Bovine Non-aureus Staphylococci Species Based on Whole-Genome Sequencing.</title>
        <authorList>
            <person name="Naushad S."/>
            <person name="Barkema H.W."/>
            <person name="Luby C."/>
            <person name="Condas L.A."/>
            <person name="Nobrega D.B."/>
            <person name="Carson D.A."/>
            <person name="De Buck J."/>
        </authorList>
    </citation>
    <scope>NUCLEOTIDE SEQUENCE [LARGE SCALE GENOMIC DNA]</scope>
    <source>
        <strain evidence="2 3">SNUC 5959</strain>
    </source>
</reference>
<dbReference type="EMBL" id="QXVO01000042">
    <property type="protein sequence ID" value="RIO43483.1"/>
    <property type="molecule type" value="Genomic_DNA"/>
</dbReference>
<name>A0A418JGQ3_STAHY</name>
<evidence type="ECO:0000313" key="2">
    <source>
        <dbReference type="EMBL" id="RIO43483.1"/>
    </source>
</evidence>
<dbReference type="AlphaFoldDB" id="A0A418JGQ3"/>
<evidence type="ECO:0000313" key="3">
    <source>
        <dbReference type="Proteomes" id="UP000285625"/>
    </source>
</evidence>
<proteinExistence type="predicted"/>